<comment type="caution">
    <text evidence="8">The sequence shown here is derived from an EMBL/GenBank/DDBJ whole genome shotgun (WGS) entry which is preliminary data.</text>
</comment>
<comment type="cofactor">
    <cofactor evidence="1">
        <name>Cu(2+)</name>
        <dbReference type="ChEBI" id="CHEBI:29036"/>
    </cofactor>
</comment>
<evidence type="ECO:0000256" key="3">
    <source>
        <dbReference type="ARBA" id="ARBA00022525"/>
    </source>
</evidence>
<evidence type="ECO:0000256" key="2">
    <source>
        <dbReference type="ARBA" id="ARBA00004613"/>
    </source>
</evidence>
<evidence type="ECO:0000256" key="1">
    <source>
        <dbReference type="ARBA" id="ARBA00001973"/>
    </source>
</evidence>
<evidence type="ECO:0000313" key="9">
    <source>
        <dbReference type="Proteomes" id="UP000224080"/>
    </source>
</evidence>
<dbReference type="PANTHER" id="PTHR33353">
    <property type="entry name" value="PUTATIVE (AFU_ORTHOLOGUE AFUA_1G12560)-RELATED"/>
    <property type="match status" value="1"/>
</dbReference>
<keyword evidence="4" id="KW-1015">Disulfide bond</keyword>
<name>A0A2B7WLQ9_9EURO</name>
<sequence>MSIVKSAALVGALASIALVDAHGTVTGILANGNYIGGYLIGKYPYMPNPPAVAGWSTTATDNGFVLPNAYTSPDIICHRDAKPGALTAEVPAGSTLELQWTQWPDRHFGPVLDYLANCNGDCSTVDKTTLEFFKIQEAGLVDGSSNPGTWATNDLIANNNTWKLTIPSSIAPGNYVLRHEIISLHSAYDSNGAQNYPQCFNLKITGGGTAKPKGQLATTLYKSTDPGIHLNIYEPFGPGYEIPGPAVFTDGGNSGGNGSSGPSDPATPSSSPAAPATAVTPSPDATPTIPSDESAPAVSGCSARYNKRSQRPHAREFNHRR</sequence>
<feature type="chain" id="PRO_5012880187" description="Auxiliary Activity family 9 catalytic domain-containing protein" evidence="6">
    <location>
        <begin position="22"/>
        <end position="321"/>
    </location>
</feature>
<evidence type="ECO:0000259" key="7">
    <source>
        <dbReference type="Pfam" id="PF03443"/>
    </source>
</evidence>
<evidence type="ECO:0000256" key="5">
    <source>
        <dbReference type="SAM" id="MobiDB-lite"/>
    </source>
</evidence>
<keyword evidence="9" id="KW-1185">Reference proteome</keyword>
<organism evidence="8 9">
    <name type="scientific">Blastomyces parvus</name>
    <dbReference type="NCBI Taxonomy" id="2060905"/>
    <lineage>
        <taxon>Eukaryota</taxon>
        <taxon>Fungi</taxon>
        <taxon>Dikarya</taxon>
        <taxon>Ascomycota</taxon>
        <taxon>Pezizomycotina</taxon>
        <taxon>Eurotiomycetes</taxon>
        <taxon>Eurotiomycetidae</taxon>
        <taxon>Onygenales</taxon>
        <taxon>Ajellomycetaceae</taxon>
        <taxon>Blastomyces</taxon>
    </lineage>
</organism>
<dbReference type="PANTHER" id="PTHR33353:SF34">
    <property type="entry name" value="ENDO-BETA-1,4-GLUCANASE D"/>
    <property type="match status" value="1"/>
</dbReference>
<dbReference type="STRING" id="2060905.A0A2B7WLQ9"/>
<dbReference type="CDD" id="cd21175">
    <property type="entry name" value="LPMO_AA9"/>
    <property type="match status" value="1"/>
</dbReference>
<evidence type="ECO:0000256" key="4">
    <source>
        <dbReference type="ARBA" id="ARBA00023157"/>
    </source>
</evidence>
<proteinExistence type="predicted"/>
<reference evidence="8 9" key="1">
    <citation type="submission" date="2017-10" db="EMBL/GenBank/DDBJ databases">
        <title>Comparative genomics in systemic dimorphic fungi from Ajellomycetaceae.</title>
        <authorList>
            <person name="Munoz J.F."/>
            <person name="Mcewen J.G."/>
            <person name="Clay O.K."/>
            <person name="Cuomo C.A."/>
        </authorList>
    </citation>
    <scope>NUCLEOTIDE SEQUENCE [LARGE SCALE GENOMIC DNA]</scope>
    <source>
        <strain evidence="8 9">UAMH130</strain>
    </source>
</reference>
<dbReference type="GO" id="GO:0005576">
    <property type="term" value="C:extracellular region"/>
    <property type="evidence" value="ECO:0007669"/>
    <property type="project" value="UniProtKB-SubCell"/>
</dbReference>
<comment type="subcellular location">
    <subcellularLocation>
        <location evidence="2">Secreted</location>
    </subcellularLocation>
</comment>
<dbReference type="InterPro" id="IPR005103">
    <property type="entry name" value="AA9_LPMO"/>
</dbReference>
<dbReference type="Pfam" id="PF03443">
    <property type="entry name" value="AA9"/>
    <property type="match status" value="1"/>
</dbReference>
<dbReference type="AlphaFoldDB" id="A0A2B7WLQ9"/>
<keyword evidence="6" id="KW-0732">Signal</keyword>
<dbReference type="Gene3D" id="2.70.50.70">
    <property type="match status" value="1"/>
</dbReference>
<dbReference type="InterPro" id="IPR049892">
    <property type="entry name" value="AA9"/>
</dbReference>
<dbReference type="OrthoDB" id="4183904at2759"/>
<feature type="region of interest" description="Disordered" evidence="5">
    <location>
        <begin position="243"/>
        <end position="321"/>
    </location>
</feature>
<feature type="domain" description="Auxiliary Activity family 9 catalytic" evidence="7">
    <location>
        <begin position="22"/>
        <end position="234"/>
    </location>
</feature>
<evidence type="ECO:0000313" key="8">
    <source>
        <dbReference type="EMBL" id="PGG97536.1"/>
    </source>
</evidence>
<protein>
    <recommendedName>
        <fullName evidence="7">Auxiliary Activity family 9 catalytic domain-containing protein</fullName>
    </recommendedName>
</protein>
<gene>
    <name evidence="8" type="ORF">GX51_07288</name>
</gene>
<dbReference type="EMBL" id="PDNC01000141">
    <property type="protein sequence ID" value="PGG97536.1"/>
    <property type="molecule type" value="Genomic_DNA"/>
</dbReference>
<keyword evidence="3" id="KW-0964">Secreted</keyword>
<evidence type="ECO:0000256" key="6">
    <source>
        <dbReference type="SAM" id="SignalP"/>
    </source>
</evidence>
<feature type="signal peptide" evidence="6">
    <location>
        <begin position="1"/>
        <end position="21"/>
    </location>
</feature>
<feature type="compositionally biased region" description="Low complexity" evidence="5">
    <location>
        <begin position="260"/>
        <end position="288"/>
    </location>
</feature>
<accession>A0A2B7WLQ9</accession>
<dbReference type="Proteomes" id="UP000224080">
    <property type="component" value="Unassembled WGS sequence"/>
</dbReference>